<dbReference type="AlphaFoldDB" id="G0NJL4"/>
<feature type="region of interest" description="Disordered" evidence="3">
    <location>
        <begin position="280"/>
        <end position="308"/>
    </location>
</feature>
<feature type="domain" description="Rad21/Rec8-like protein N-terminal" evidence="4">
    <location>
        <begin position="1"/>
        <end position="111"/>
    </location>
</feature>
<evidence type="ECO:0000313" key="5">
    <source>
        <dbReference type="EMBL" id="EGT32591.1"/>
    </source>
</evidence>
<name>G0NJL4_CAEBE</name>
<dbReference type="InParanoid" id="G0NJL4"/>
<reference evidence="6" key="1">
    <citation type="submission" date="2011-07" db="EMBL/GenBank/DDBJ databases">
        <authorList>
            <consortium name="Caenorhabditis brenneri Sequencing and Analysis Consortium"/>
            <person name="Wilson R.K."/>
        </authorList>
    </citation>
    <scope>NUCLEOTIDE SEQUENCE [LARGE SCALE GENOMIC DNA]</scope>
    <source>
        <strain evidence="6">PB2801</strain>
    </source>
</reference>
<dbReference type="Pfam" id="PF04825">
    <property type="entry name" value="Rad21_Rec8_N"/>
    <property type="match status" value="1"/>
</dbReference>
<dbReference type="PANTHER" id="PTHR12585:SF27">
    <property type="entry name" value="MEIOTIC RECOMBINATION PROTEIN REC8 HOMOLOG"/>
    <property type="match status" value="1"/>
</dbReference>
<evidence type="ECO:0000256" key="3">
    <source>
        <dbReference type="SAM" id="MobiDB-lite"/>
    </source>
</evidence>
<dbReference type="GO" id="GO:0005634">
    <property type="term" value="C:nucleus"/>
    <property type="evidence" value="ECO:0007669"/>
    <property type="project" value="UniProtKB-SubCell"/>
</dbReference>
<dbReference type="Proteomes" id="UP000008068">
    <property type="component" value="Unassembled WGS sequence"/>
</dbReference>
<accession>G0NJL4</accession>
<dbReference type="HOGENOM" id="CLU_017209_0_0_1"/>
<evidence type="ECO:0000313" key="6">
    <source>
        <dbReference type="Proteomes" id="UP000008068"/>
    </source>
</evidence>
<dbReference type="GO" id="GO:0051177">
    <property type="term" value="P:meiotic sister chromatid cohesion"/>
    <property type="evidence" value="ECO:0007669"/>
    <property type="project" value="TreeGrafter"/>
</dbReference>
<evidence type="ECO:0000256" key="2">
    <source>
        <dbReference type="ARBA" id="ARBA00023242"/>
    </source>
</evidence>
<dbReference type="FunCoup" id="G0NJL4">
    <property type="interactions" value="1633"/>
</dbReference>
<comment type="subcellular location">
    <subcellularLocation>
        <location evidence="1">Nucleus</location>
    </subcellularLocation>
</comment>
<sequence>MVLYSEIIKSKAEFHAAWLLGTGDTKKLSRREILSQNLPDLCDSIIAMVPERNRTTATKTGLYLLSLLTYGTVLIHRVQVDFLQKDAEKLKEFMKKKSFVMLLAERFEKEQLKKDRERNEVGENARSTPIVSLDDVDNLVDLAHLPFISEQIGINGDPRDFTMLDAIPNQWLEANVDLAGLYGDLQPYSHMDYTMHSTFVEGNGSDENRKAKRAAVMIRDYGDFVVPEQSSMQKLRSDFIPNYEFDQRETLPPPVVPQSIDQSIEEPLKFKQCVLVELQREKEDELPGPPPKPNQRPQTPESPNQVGDHVKIQDEVPPLVADRVPSPKPDQLPIEEPQQQLHPQFDDLDLLLGFPNEPERLSALPNSSAIENNNLPLVTESSRIAADIRPPSAKKQKLNEGEAEEVGDREMARRRPLSRPLTPVNQNELTDLHSTIRPEEINMDLDSQILDVLPQRKRSRRNLQADHEDNLEIDEAVRKALTADYSSLVKKKEDVLVNVRAVRDNALEILDTPQPISFIRHRAPEELRRMFRSCVFTPFVGHPESGDEEEKESEKSNEKEMFLSVPLWSPNRVAAEAEFNDPNFQREPFNEEYHPIGQNGTLGQLCNTSGPEILETRIEASKDQDLKFRSVNLLPTPEKTKEAIIIEDLNLDPIPIAGNLENFDFTNQLNVHNTEGLDTLRSENLENVRHRQKSSLGVRPNRTEELEDFHNDAGYRQKGKEREKLREQAMNANPIEDDLFFFSSGSLLQENRRNIHDELLIEAEIMFPEPVDFNKFTARHSRKKAAIAFEGLLLSLKNMEVSAEQKEPFGTIYVKHINHDESQL</sequence>
<dbReference type="OrthoDB" id="5813335at2759"/>
<gene>
    <name evidence="5" type="ORF">CAEBREN_11413</name>
</gene>
<organism evidence="6">
    <name type="scientific">Caenorhabditis brenneri</name>
    <name type="common">Nematode worm</name>
    <dbReference type="NCBI Taxonomy" id="135651"/>
    <lineage>
        <taxon>Eukaryota</taxon>
        <taxon>Metazoa</taxon>
        <taxon>Ecdysozoa</taxon>
        <taxon>Nematoda</taxon>
        <taxon>Chromadorea</taxon>
        <taxon>Rhabditida</taxon>
        <taxon>Rhabditina</taxon>
        <taxon>Rhabditomorpha</taxon>
        <taxon>Rhabditoidea</taxon>
        <taxon>Rhabditidae</taxon>
        <taxon>Peloderinae</taxon>
        <taxon>Caenorhabditis</taxon>
    </lineage>
</organism>
<dbReference type="GO" id="GO:0003682">
    <property type="term" value="F:chromatin binding"/>
    <property type="evidence" value="ECO:0007669"/>
    <property type="project" value="TreeGrafter"/>
</dbReference>
<dbReference type="InterPro" id="IPR006910">
    <property type="entry name" value="Rad21_Rec8_N"/>
</dbReference>
<evidence type="ECO:0000259" key="4">
    <source>
        <dbReference type="Pfam" id="PF04825"/>
    </source>
</evidence>
<dbReference type="EMBL" id="GL379896">
    <property type="protein sequence ID" value="EGT32591.1"/>
    <property type="molecule type" value="Genomic_DNA"/>
</dbReference>
<keyword evidence="6" id="KW-1185">Reference proteome</keyword>
<dbReference type="GO" id="GO:0006302">
    <property type="term" value="P:double-strand break repair"/>
    <property type="evidence" value="ECO:0007669"/>
    <property type="project" value="TreeGrafter"/>
</dbReference>
<dbReference type="OMA" id="ENDQPHE"/>
<dbReference type="STRING" id="135651.G0NJL4"/>
<keyword evidence="2" id="KW-0539">Nucleus</keyword>
<dbReference type="InterPro" id="IPR039781">
    <property type="entry name" value="Rad21/Rec8-like"/>
</dbReference>
<proteinExistence type="predicted"/>
<protein>
    <recommendedName>
        <fullName evidence="4">Rad21/Rec8-like protein N-terminal domain-containing protein</fullName>
    </recommendedName>
</protein>
<dbReference type="GO" id="GO:0030893">
    <property type="term" value="C:meiotic cohesin complex"/>
    <property type="evidence" value="ECO:0007669"/>
    <property type="project" value="TreeGrafter"/>
</dbReference>
<feature type="region of interest" description="Disordered" evidence="3">
    <location>
        <begin position="389"/>
        <end position="425"/>
    </location>
</feature>
<evidence type="ECO:0000256" key="1">
    <source>
        <dbReference type="ARBA" id="ARBA00004123"/>
    </source>
</evidence>
<dbReference type="PANTHER" id="PTHR12585">
    <property type="entry name" value="SCC1 / RAD21 FAMILY MEMBER"/>
    <property type="match status" value="1"/>
</dbReference>
<dbReference type="eggNOG" id="ENOG502TG65">
    <property type="taxonomic scope" value="Eukaryota"/>
</dbReference>